<dbReference type="EMBL" id="CM023479">
    <property type="protein sequence ID" value="KAH7974135.1"/>
    <property type="molecule type" value="Genomic_DNA"/>
</dbReference>
<protein>
    <submittedName>
        <fullName evidence="1">Uncharacterized protein</fullName>
    </submittedName>
</protein>
<comment type="caution">
    <text evidence="1">The sequence shown here is derived from an EMBL/GenBank/DDBJ whole genome shotgun (WGS) entry which is preliminary data.</text>
</comment>
<accession>A0ACB8DNU7</accession>
<reference evidence="1" key="1">
    <citation type="submission" date="2020-05" db="EMBL/GenBank/DDBJ databases">
        <title>Large-scale comparative analyses of tick genomes elucidate their genetic diversity and vector capacities.</title>
        <authorList>
            <person name="Jia N."/>
            <person name="Wang J."/>
            <person name="Shi W."/>
            <person name="Du L."/>
            <person name="Sun Y."/>
            <person name="Zhan W."/>
            <person name="Jiang J."/>
            <person name="Wang Q."/>
            <person name="Zhang B."/>
            <person name="Ji P."/>
            <person name="Sakyi L.B."/>
            <person name="Cui X."/>
            <person name="Yuan T."/>
            <person name="Jiang B."/>
            <person name="Yang W."/>
            <person name="Lam T.T.-Y."/>
            <person name="Chang Q."/>
            <person name="Ding S."/>
            <person name="Wang X."/>
            <person name="Zhu J."/>
            <person name="Ruan X."/>
            <person name="Zhao L."/>
            <person name="Wei J."/>
            <person name="Que T."/>
            <person name="Du C."/>
            <person name="Cheng J."/>
            <person name="Dai P."/>
            <person name="Han X."/>
            <person name="Huang E."/>
            <person name="Gao Y."/>
            <person name="Liu J."/>
            <person name="Shao H."/>
            <person name="Ye R."/>
            <person name="Li L."/>
            <person name="Wei W."/>
            <person name="Wang X."/>
            <person name="Wang C."/>
            <person name="Yang T."/>
            <person name="Huo Q."/>
            <person name="Li W."/>
            <person name="Guo W."/>
            <person name="Chen H."/>
            <person name="Zhou L."/>
            <person name="Ni X."/>
            <person name="Tian J."/>
            <person name="Zhou Y."/>
            <person name="Sheng Y."/>
            <person name="Liu T."/>
            <person name="Pan Y."/>
            <person name="Xia L."/>
            <person name="Li J."/>
            <person name="Zhao F."/>
            <person name="Cao W."/>
        </authorList>
    </citation>
    <scope>NUCLEOTIDE SEQUENCE</scope>
    <source>
        <strain evidence="1">Dsil-2018</strain>
    </source>
</reference>
<dbReference type="Proteomes" id="UP000821865">
    <property type="component" value="Chromosome 10"/>
</dbReference>
<evidence type="ECO:0000313" key="1">
    <source>
        <dbReference type="EMBL" id="KAH7974135.1"/>
    </source>
</evidence>
<sequence>MEPTNASRRAERLSGPDRCRGSRRYIDIKNEKNLAIISSDDPSATEKLQRINETTLNGKTYLVHIYIASPHNSCRGVIHNVELNTSTEELMGRSRSRGHGKFGRPSQSGNYSQSGSRGQSGDRSGPGGRNQSPDHSQTRGQQQEQPTIQQNVTKATIALGSIFEDTCTSNAQREPRGASCSQGRYLFIPSEPASLKSKHLTCRTAAGLG</sequence>
<name>A0ACB8DNU7_DERSI</name>
<proteinExistence type="predicted"/>
<evidence type="ECO:0000313" key="2">
    <source>
        <dbReference type="Proteomes" id="UP000821865"/>
    </source>
</evidence>
<keyword evidence="2" id="KW-1185">Reference proteome</keyword>
<gene>
    <name evidence="1" type="ORF">HPB49_010297</name>
</gene>
<organism evidence="1 2">
    <name type="scientific">Dermacentor silvarum</name>
    <name type="common">Tick</name>
    <dbReference type="NCBI Taxonomy" id="543639"/>
    <lineage>
        <taxon>Eukaryota</taxon>
        <taxon>Metazoa</taxon>
        <taxon>Ecdysozoa</taxon>
        <taxon>Arthropoda</taxon>
        <taxon>Chelicerata</taxon>
        <taxon>Arachnida</taxon>
        <taxon>Acari</taxon>
        <taxon>Parasitiformes</taxon>
        <taxon>Ixodida</taxon>
        <taxon>Ixodoidea</taxon>
        <taxon>Ixodidae</taxon>
        <taxon>Rhipicephalinae</taxon>
        <taxon>Dermacentor</taxon>
    </lineage>
</organism>